<comment type="caution">
    <text evidence="3">The sequence shown here is derived from an EMBL/GenBank/DDBJ whole genome shotgun (WGS) entry which is preliminary data.</text>
</comment>
<dbReference type="AlphaFoldDB" id="A0A1Y5F2H3"/>
<name>A0A1Y5F2H3_9BACT</name>
<keyword evidence="2" id="KW-0663">Pyridoxal phosphate</keyword>
<evidence type="ECO:0000313" key="3">
    <source>
        <dbReference type="EMBL" id="OUR93604.1"/>
    </source>
</evidence>
<organism evidence="3 4">
    <name type="scientific">Halobacteriovorax marinus</name>
    <dbReference type="NCBI Taxonomy" id="97084"/>
    <lineage>
        <taxon>Bacteria</taxon>
        <taxon>Pseudomonadati</taxon>
        <taxon>Bdellovibrionota</taxon>
        <taxon>Bacteriovoracia</taxon>
        <taxon>Bacteriovoracales</taxon>
        <taxon>Halobacteriovoraceae</taxon>
        <taxon>Halobacteriovorax</taxon>
    </lineage>
</organism>
<dbReference type="SUPFAM" id="SSF53383">
    <property type="entry name" value="PLP-dependent transferases"/>
    <property type="match status" value="1"/>
</dbReference>
<dbReference type="GO" id="GO:0008483">
    <property type="term" value="F:transaminase activity"/>
    <property type="evidence" value="ECO:0007669"/>
    <property type="project" value="TreeGrafter"/>
</dbReference>
<dbReference type="PANTHER" id="PTHR30244">
    <property type="entry name" value="TRANSAMINASE"/>
    <property type="match status" value="1"/>
</dbReference>
<evidence type="ECO:0008006" key="5">
    <source>
        <dbReference type="Google" id="ProtNLM"/>
    </source>
</evidence>
<sequence>MIPRGQFHIPATTLIGSFFNLWRGDYFSEVGVSSFKSDLTKHLAAKQVELFSSCRIAFYSYLKDLNLPKGSEVLLTPITIPDMVNALVLNGLKPVFVEMDKADHSFNISDLKNKISGNTKLILSTSLCGLRPKNRELFEISKENNLLYIEDISQSPVQNYFEQDHCAQVTVISLSVGKTITTLVGGALAFGEKSTFKRPEFHSYPLKDYFKRQLRENLKIDIFTSPFIYRFFTRFCLALLSIFNKDYYFNIHKQNLVSKYNELDIFFDDIPVLRVEFPKNLFFRFNSWMAKLGQATLNNWHSSLSRRKAHRELFLREASDKLKSITAANFSEDDYFPLRAPFYVERPEEFQLFCIKRGLDCGNYGLNLCNEEEVFQEFRQSLPISREIKEHCFFLNLNEKLKRDDIVKSIKILNDYFGE</sequence>
<dbReference type="GO" id="GO:0000271">
    <property type="term" value="P:polysaccharide biosynthetic process"/>
    <property type="evidence" value="ECO:0007669"/>
    <property type="project" value="TreeGrafter"/>
</dbReference>
<comment type="similarity">
    <text evidence="1 2">Belongs to the DegT/DnrJ/EryC1 family.</text>
</comment>
<dbReference type="Proteomes" id="UP000196531">
    <property type="component" value="Unassembled WGS sequence"/>
</dbReference>
<reference evidence="4" key="1">
    <citation type="journal article" date="2017" name="Proc. Natl. Acad. Sci. U.S.A.">
        <title>Simulation of Deepwater Horizon oil plume reveals substrate specialization within a complex community of hydrocarbon-degraders.</title>
        <authorList>
            <person name="Hu P."/>
            <person name="Dubinsky E.A."/>
            <person name="Probst A.J."/>
            <person name="Wang J."/>
            <person name="Sieber C.M.K."/>
            <person name="Tom L.M."/>
            <person name="Gardinali P."/>
            <person name="Banfield J.F."/>
            <person name="Atlas R.M."/>
            <person name="Andersen G.L."/>
        </authorList>
    </citation>
    <scope>NUCLEOTIDE SEQUENCE [LARGE SCALE GENOMIC DNA]</scope>
</reference>
<gene>
    <name evidence="3" type="ORF">A9Q84_19235</name>
</gene>
<dbReference type="InterPro" id="IPR015424">
    <property type="entry name" value="PyrdxlP-dep_Trfase"/>
</dbReference>
<dbReference type="PANTHER" id="PTHR30244:SF34">
    <property type="entry name" value="DTDP-4-AMINO-4,6-DIDEOXYGALACTOSE TRANSAMINASE"/>
    <property type="match status" value="1"/>
</dbReference>
<accession>A0A1Y5F2H3</accession>
<dbReference type="Pfam" id="PF01041">
    <property type="entry name" value="DegT_DnrJ_EryC1"/>
    <property type="match status" value="1"/>
</dbReference>
<dbReference type="Gene3D" id="3.40.640.10">
    <property type="entry name" value="Type I PLP-dependent aspartate aminotransferase-like (Major domain)"/>
    <property type="match status" value="1"/>
</dbReference>
<proteinExistence type="inferred from homology"/>
<evidence type="ECO:0000256" key="2">
    <source>
        <dbReference type="RuleBase" id="RU004508"/>
    </source>
</evidence>
<protein>
    <recommendedName>
        <fullName evidence="5">DegT/DnrJ/EryC1/StrS aminotransferase family protein</fullName>
    </recommendedName>
</protein>
<dbReference type="GO" id="GO:0030170">
    <property type="term" value="F:pyridoxal phosphate binding"/>
    <property type="evidence" value="ECO:0007669"/>
    <property type="project" value="TreeGrafter"/>
</dbReference>
<evidence type="ECO:0000256" key="1">
    <source>
        <dbReference type="ARBA" id="ARBA00037999"/>
    </source>
</evidence>
<dbReference type="InterPro" id="IPR000653">
    <property type="entry name" value="DegT/StrS_aminotransferase"/>
</dbReference>
<dbReference type="InterPro" id="IPR015421">
    <property type="entry name" value="PyrdxlP-dep_Trfase_major"/>
</dbReference>
<dbReference type="EMBL" id="MAAO01000015">
    <property type="protein sequence ID" value="OUR93604.1"/>
    <property type="molecule type" value="Genomic_DNA"/>
</dbReference>
<evidence type="ECO:0000313" key="4">
    <source>
        <dbReference type="Proteomes" id="UP000196531"/>
    </source>
</evidence>